<dbReference type="EMBL" id="FOVH01000004">
    <property type="protein sequence ID" value="SFO13985.1"/>
    <property type="molecule type" value="Genomic_DNA"/>
</dbReference>
<feature type="region of interest" description="Disordered" evidence="1">
    <location>
        <begin position="337"/>
        <end position="453"/>
    </location>
</feature>
<name>A0A1I5ER38_9ACTN</name>
<feature type="compositionally biased region" description="Basic and acidic residues" evidence="1">
    <location>
        <begin position="249"/>
        <end position="271"/>
    </location>
</feature>
<feature type="compositionally biased region" description="Low complexity" evidence="1">
    <location>
        <begin position="157"/>
        <end position="167"/>
    </location>
</feature>
<reference evidence="3 4" key="1">
    <citation type="submission" date="2016-10" db="EMBL/GenBank/DDBJ databases">
        <authorList>
            <person name="de Groot N.N."/>
        </authorList>
    </citation>
    <scope>NUCLEOTIDE SEQUENCE [LARGE SCALE GENOMIC DNA]</scope>
    <source>
        <strain evidence="3 4">DSM 43067</strain>
    </source>
</reference>
<dbReference type="Gene3D" id="1.10.1660.10">
    <property type="match status" value="1"/>
</dbReference>
<dbReference type="STRING" id="1993.SAMN04489713_104244"/>
<feature type="region of interest" description="Disordered" evidence="1">
    <location>
        <begin position="105"/>
        <end position="271"/>
    </location>
</feature>
<feature type="compositionally biased region" description="Low complexity" evidence="1">
    <location>
        <begin position="225"/>
        <end position="234"/>
    </location>
</feature>
<dbReference type="Proteomes" id="UP000183413">
    <property type="component" value="Unassembled WGS sequence"/>
</dbReference>
<evidence type="ECO:0000313" key="3">
    <source>
        <dbReference type="EMBL" id="SFO13985.1"/>
    </source>
</evidence>
<accession>A0A1I5ER38</accession>
<organism evidence="3 4">
    <name type="scientific">Actinomadura madurae</name>
    <dbReference type="NCBI Taxonomy" id="1993"/>
    <lineage>
        <taxon>Bacteria</taxon>
        <taxon>Bacillati</taxon>
        <taxon>Actinomycetota</taxon>
        <taxon>Actinomycetes</taxon>
        <taxon>Streptosporangiales</taxon>
        <taxon>Thermomonosporaceae</taxon>
        <taxon>Actinomadura</taxon>
    </lineage>
</organism>
<sequence>MERTWTIGELAEDAAAALAADGSAQVSGRVRDLPNERLIRWYTTIGLVDPPLGRRGRTSLYGPRHLLQLVAVKRRQAAGRSIAEIQLELAGAPNATLAQIAALPTPLAPTPPMHSPGSAPSAPATGSTPRADSEPPTGSAPSADLAPSAESEPHALAAGSAPPAGSADSEPHTPAAGAEPPASSASSPGSVRPTGSSGFSGSARSTGRRLEPARIAGADDETAADPEAPATSAGRPEGSISPAADSLGGEERQPGSTGERSRERESFWRARPDVSHREATVAGDYRVAHHTLVQGVRLVPGLTVLLDVPTLSGDDLAAIETAARPLLDELRRRGLLPVKDPTGASVKGPAGDPTKGPAGDSVLGPANGPAGDPVIGPAEDFAEGPVGDSTEDPAGALTRGPADGPAGSLAEGATEDSAAAPAADITEGPATDSAGGSAETPAFLPAVQPRRTQ</sequence>
<evidence type="ECO:0000313" key="4">
    <source>
        <dbReference type="Proteomes" id="UP000183413"/>
    </source>
</evidence>
<dbReference type="AlphaFoldDB" id="A0A1I5ER38"/>
<dbReference type="InParanoid" id="A0A1I5ER38"/>
<dbReference type="GO" id="GO:0003677">
    <property type="term" value="F:DNA binding"/>
    <property type="evidence" value="ECO:0007669"/>
    <property type="project" value="InterPro"/>
</dbReference>
<evidence type="ECO:0000259" key="2">
    <source>
        <dbReference type="Pfam" id="PF13411"/>
    </source>
</evidence>
<evidence type="ECO:0000256" key="1">
    <source>
        <dbReference type="SAM" id="MobiDB-lite"/>
    </source>
</evidence>
<gene>
    <name evidence="3" type="ORF">SAMN04489713_104244</name>
</gene>
<dbReference type="RefSeq" id="WP_083597616.1">
    <property type="nucleotide sequence ID" value="NZ_FOVH01000004.1"/>
</dbReference>
<dbReference type="Pfam" id="PF13411">
    <property type="entry name" value="MerR_1"/>
    <property type="match status" value="1"/>
</dbReference>
<keyword evidence="4" id="KW-1185">Reference proteome</keyword>
<dbReference type="InterPro" id="IPR009061">
    <property type="entry name" value="DNA-bd_dom_put_sf"/>
</dbReference>
<feature type="compositionally biased region" description="Low complexity" evidence="1">
    <location>
        <begin position="410"/>
        <end position="424"/>
    </location>
</feature>
<dbReference type="GO" id="GO:0006355">
    <property type="term" value="P:regulation of DNA-templated transcription"/>
    <property type="evidence" value="ECO:0007669"/>
    <property type="project" value="InterPro"/>
</dbReference>
<dbReference type="SUPFAM" id="SSF46955">
    <property type="entry name" value="Putative DNA-binding domain"/>
    <property type="match status" value="1"/>
</dbReference>
<feature type="domain" description="HTH merR-type" evidence="2">
    <location>
        <begin position="36"/>
        <end position="89"/>
    </location>
</feature>
<dbReference type="InterPro" id="IPR000551">
    <property type="entry name" value="MerR-type_HTH_dom"/>
</dbReference>
<feature type="compositionally biased region" description="Polar residues" evidence="1">
    <location>
        <begin position="193"/>
        <end position="205"/>
    </location>
</feature>
<protein>
    <submittedName>
        <fullName evidence="3">MerR HTH family regulatory protein</fullName>
    </submittedName>
</protein>
<feature type="compositionally biased region" description="Low complexity" evidence="1">
    <location>
        <begin position="174"/>
        <end position="190"/>
    </location>
</feature>
<proteinExistence type="predicted"/>